<dbReference type="GO" id="GO:0015165">
    <property type="term" value="F:pyrimidine nucleotide-sugar transmembrane transporter activity"/>
    <property type="evidence" value="ECO:0007669"/>
    <property type="project" value="InterPro"/>
</dbReference>
<evidence type="ECO:0000313" key="8">
    <source>
        <dbReference type="Proteomes" id="UP000001876"/>
    </source>
</evidence>
<evidence type="ECO:0000256" key="3">
    <source>
        <dbReference type="ARBA" id="ARBA00022989"/>
    </source>
</evidence>
<accession>C1MMI4</accession>
<proteinExistence type="predicted"/>
<dbReference type="KEGG" id="mpp:MICPUCDRAFT_32486"/>
<feature type="region of interest" description="Disordered" evidence="5">
    <location>
        <begin position="359"/>
        <end position="386"/>
    </location>
</feature>
<evidence type="ECO:0000256" key="2">
    <source>
        <dbReference type="ARBA" id="ARBA00022692"/>
    </source>
</evidence>
<feature type="compositionally biased region" description="Pro residues" evidence="5">
    <location>
        <begin position="359"/>
        <end position="370"/>
    </location>
</feature>
<keyword evidence="2 6" id="KW-0812">Transmembrane</keyword>
<feature type="transmembrane region" description="Helical" evidence="6">
    <location>
        <begin position="223"/>
        <end position="243"/>
    </location>
</feature>
<dbReference type="EMBL" id="GG663737">
    <property type="protein sequence ID" value="EEH59057.1"/>
    <property type="molecule type" value="Genomic_DNA"/>
</dbReference>
<evidence type="ECO:0000256" key="6">
    <source>
        <dbReference type="SAM" id="Phobius"/>
    </source>
</evidence>
<evidence type="ECO:0000256" key="4">
    <source>
        <dbReference type="ARBA" id="ARBA00023136"/>
    </source>
</evidence>
<reference evidence="7 8" key="1">
    <citation type="journal article" date="2009" name="Science">
        <title>Green evolution and dynamic adaptations revealed by genomes of the marine picoeukaryotes Micromonas.</title>
        <authorList>
            <person name="Worden A.Z."/>
            <person name="Lee J.H."/>
            <person name="Mock T."/>
            <person name="Rouze P."/>
            <person name="Simmons M.P."/>
            <person name="Aerts A.L."/>
            <person name="Allen A.E."/>
            <person name="Cuvelier M.L."/>
            <person name="Derelle E."/>
            <person name="Everett M.V."/>
            <person name="Foulon E."/>
            <person name="Grimwood J."/>
            <person name="Gundlach H."/>
            <person name="Henrissat B."/>
            <person name="Napoli C."/>
            <person name="McDonald S.M."/>
            <person name="Parker M.S."/>
            <person name="Rombauts S."/>
            <person name="Salamov A."/>
            <person name="Von Dassow P."/>
            <person name="Badger J.H."/>
            <person name="Coutinho P.M."/>
            <person name="Demir E."/>
            <person name="Dubchak I."/>
            <person name="Gentemann C."/>
            <person name="Eikrem W."/>
            <person name="Gready J.E."/>
            <person name="John U."/>
            <person name="Lanier W."/>
            <person name="Lindquist E.A."/>
            <person name="Lucas S."/>
            <person name="Mayer K.F."/>
            <person name="Moreau H."/>
            <person name="Not F."/>
            <person name="Otillar R."/>
            <person name="Panaud O."/>
            <person name="Pangilinan J."/>
            <person name="Paulsen I."/>
            <person name="Piegu B."/>
            <person name="Poliakov A."/>
            <person name="Robbens S."/>
            <person name="Schmutz J."/>
            <person name="Toulza E."/>
            <person name="Wyss T."/>
            <person name="Zelensky A."/>
            <person name="Zhou K."/>
            <person name="Armbrust E.V."/>
            <person name="Bhattacharya D."/>
            <person name="Goodenough U.W."/>
            <person name="Van de Peer Y."/>
            <person name="Grigoriev I.V."/>
        </authorList>
    </citation>
    <scope>NUCLEOTIDE SEQUENCE [LARGE SCALE GENOMIC DNA]</scope>
    <source>
        <strain evidence="7 8">CCMP1545</strain>
    </source>
</reference>
<feature type="transmembrane region" description="Helical" evidence="6">
    <location>
        <begin position="73"/>
        <end position="92"/>
    </location>
</feature>
<feature type="compositionally biased region" description="Polar residues" evidence="5">
    <location>
        <begin position="376"/>
        <end position="386"/>
    </location>
</feature>
<keyword evidence="8" id="KW-1185">Reference proteome</keyword>
<evidence type="ECO:0000256" key="5">
    <source>
        <dbReference type="SAM" id="MobiDB-lite"/>
    </source>
</evidence>
<dbReference type="GeneID" id="9682372"/>
<protein>
    <submittedName>
        <fullName evidence="7">Drug/Metabolite transporter superfamily</fullName>
    </submittedName>
</protein>
<feature type="transmembrane region" description="Helical" evidence="6">
    <location>
        <begin position="193"/>
        <end position="211"/>
    </location>
</feature>
<dbReference type="InterPro" id="IPR007271">
    <property type="entry name" value="Nuc_sug_transpt"/>
</dbReference>
<feature type="transmembrane region" description="Helical" evidence="6">
    <location>
        <begin position="139"/>
        <end position="160"/>
    </location>
</feature>
<evidence type="ECO:0000313" key="7">
    <source>
        <dbReference type="EMBL" id="EEH59057.1"/>
    </source>
</evidence>
<dbReference type="Proteomes" id="UP000001876">
    <property type="component" value="Unassembled WGS sequence"/>
</dbReference>
<dbReference type="RefSeq" id="XP_003057412.1">
    <property type="nucleotide sequence ID" value="XM_003057366.1"/>
</dbReference>
<dbReference type="OMA" id="LVFACEC"/>
<sequence>MFVKAQGPKFRKARKLLKWEDGTFLDAIAFMATELSVSFDEVAMKVARYGPAPSELAAEGGVVKGFSSVNPQVGVFFCVLLALQYAAQPFLIKSFIPENVNKVSLVFACECVKIVIALVIMIGEGSLKANFKNWTPKVGLLSVVPAVVYAGQNFLLQTAYGSMDSVTFNCLNQTKLVSTALCVYLFFGVRQSFTQVVALGGLLLAGVMLSMDETGVETGVGVAAVLTASATSGVASAATQYSLQAHRRSSNAMTIEMALAAIPFLISSAGITSVADFDVLFANWTRATWVPVITSAFGGIFVGQVTKHLGGVAKGFAIVGGLVLTGIVQSAAVGALEVQHLVGLVLVAWSTYAHAANPPKPIDRVPPPRPGGAVSPVSSPQKMKSV</sequence>
<name>C1MMI4_MICPC</name>
<feature type="transmembrane region" description="Helical" evidence="6">
    <location>
        <begin position="104"/>
        <end position="127"/>
    </location>
</feature>
<dbReference type="AlphaFoldDB" id="C1MMI4"/>
<dbReference type="GO" id="GO:0000139">
    <property type="term" value="C:Golgi membrane"/>
    <property type="evidence" value="ECO:0007669"/>
    <property type="project" value="InterPro"/>
</dbReference>
<dbReference type="eggNOG" id="KOG2234">
    <property type="taxonomic scope" value="Eukaryota"/>
</dbReference>
<dbReference type="OrthoDB" id="408493at2759"/>
<feature type="transmembrane region" description="Helical" evidence="6">
    <location>
        <begin position="287"/>
        <end position="305"/>
    </location>
</feature>
<gene>
    <name evidence="7" type="ORF">MICPUCDRAFT_32486</name>
</gene>
<keyword evidence="3 6" id="KW-1133">Transmembrane helix</keyword>
<dbReference type="Pfam" id="PF04142">
    <property type="entry name" value="Nuc_sug_transp"/>
    <property type="match status" value="1"/>
</dbReference>
<feature type="transmembrane region" description="Helical" evidence="6">
    <location>
        <begin position="255"/>
        <end position="275"/>
    </location>
</feature>
<organism evidence="8">
    <name type="scientific">Micromonas pusilla (strain CCMP1545)</name>
    <name type="common">Picoplanktonic green alga</name>
    <dbReference type="NCBI Taxonomy" id="564608"/>
    <lineage>
        <taxon>Eukaryota</taxon>
        <taxon>Viridiplantae</taxon>
        <taxon>Chlorophyta</taxon>
        <taxon>Mamiellophyceae</taxon>
        <taxon>Mamiellales</taxon>
        <taxon>Mamiellaceae</taxon>
        <taxon>Micromonas</taxon>
    </lineage>
</organism>
<evidence type="ECO:0000256" key="1">
    <source>
        <dbReference type="ARBA" id="ARBA00004141"/>
    </source>
</evidence>
<comment type="subcellular location">
    <subcellularLocation>
        <location evidence="1">Membrane</location>
        <topology evidence="1">Multi-pass membrane protein</topology>
    </subcellularLocation>
</comment>
<keyword evidence="4 6" id="KW-0472">Membrane</keyword>
<feature type="transmembrane region" description="Helical" evidence="6">
    <location>
        <begin position="312"/>
        <end position="332"/>
    </location>
</feature>
<dbReference type="PANTHER" id="PTHR10231">
    <property type="entry name" value="NUCLEOTIDE-SUGAR TRANSMEMBRANE TRANSPORTER"/>
    <property type="match status" value="1"/>
</dbReference>